<organism evidence="3 4">
    <name type="scientific">Planobispora siamensis</name>
    <dbReference type="NCBI Taxonomy" id="936338"/>
    <lineage>
        <taxon>Bacteria</taxon>
        <taxon>Bacillati</taxon>
        <taxon>Actinomycetota</taxon>
        <taxon>Actinomycetes</taxon>
        <taxon>Streptosporangiales</taxon>
        <taxon>Streptosporangiaceae</taxon>
        <taxon>Planobispora</taxon>
    </lineage>
</organism>
<dbReference type="Pfam" id="PF03816">
    <property type="entry name" value="LytR_cpsA_psr"/>
    <property type="match status" value="1"/>
</dbReference>
<proteinExistence type="inferred from homology"/>
<evidence type="ECO:0000313" key="3">
    <source>
        <dbReference type="EMBL" id="GIH94926.1"/>
    </source>
</evidence>
<dbReference type="EMBL" id="BOOJ01000047">
    <property type="protein sequence ID" value="GIH94926.1"/>
    <property type="molecule type" value="Genomic_DNA"/>
</dbReference>
<evidence type="ECO:0000259" key="2">
    <source>
        <dbReference type="Pfam" id="PF03816"/>
    </source>
</evidence>
<evidence type="ECO:0000256" key="1">
    <source>
        <dbReference type="ARBA" id="ARBA00006068"/>
    </source>
</evidence>
<protein>
    <recommendedName>
        <fullName evidence="2">Cell envelope-related transcriptional attenuator domain-containing protein</fullName>
    </recommendedName>
</protein>
<dbReference type="RefSeq" id="WP_239128063.1">
    <property type="nucleotide sequence ID" value="NZ_BOOJ01000047.1"/>
</dbReference>
<dbReference type="Proteomes" id="UP000619788">
    <property type="component" value="Unassembled WGS sequence"/>
</dbReference>
<gene>
    <name evidence="3" type="ORF">Psi01_55560</name>
</gene>
<evidence type="ECO:0000313" key="4">
    <source>
        <dbReference type="Proteomes" id="UP000619788"/>
    </source>
</evidence>
<dbReference type="AlphaFoldDB" id="A0A8J3SLT3"/>
<reference evidence="3 4" key="1">
    <citation type="submission" date="2021-01" db="EMBL/GenBank/DDBJ databases">
        <title>Whole genome shotgun sequence of Planobispora siamensis NBRC 107568.</title>
        <authorList>
            <person name="Komaki H."/>
            <person name="Tamura T."/>
        </authorList>
    </citation>
    <scope>NUCLEOTIDE SEQUENCE [LARGE SCALE GENOMIC DNA]</scope>
    <source>
        <strain evidence="3 4">NBRC 107568</strain>
    </source>
</reference>
<dbReference type="InterPro" id="IPR004474">
    <property type="entry name" value="LytR_CpsA_psr"/>
</dbReference>
<comment type="caution">
    <text evidence="3">The sequence shown here is derived from an EMBL/GenBank/DDBJ whole genome shotgun (WGS) entry which is preliminary data.</text>
</comment>
<feature type="domain" description="Cell envelope-related transcriptional attenuator" evidence="2">
    <location>
        <begin position="2"/>
        <end position="129"/>
    </location>
</feature>
<accession>A0A8J3SLT3</accession>
<dbReference type="InterPro" id="IPR050922">
    <property type="entry name" value="LytR/CpsA/Psr_CW_biosynth"/>
</dbReference>
<sequence length="204" mass="22697">MNLPRDSIVRIPACGTAPARTGLIKSAFDTGGLACTAKTVETLTGVRIDHAMEFDFQAFREVVDALGGVEVRLPAPVDDPKTKLKLPADRVVLDGEKAIAYARLRWYGDGSDIQRIARQTALMQSMPKTARRALTDPVRLRSFFSAATRSVKSDMDLGTMVTVAESVRESRTLFLTVPWRPDPDQPNRIIWKQPEADKLFRTLR</sequence>
<name>A0A8J3SLT3_9ACTN</name>
<dbReference type="PANTHER" id="PTHR33392">
    <property type="entry name" value="POLYISOPRENYL-TEICHOIC ACID--PEPTIDOGLYCAN TEICHOIC ACID TRANSFERASE TAGU"/>
    <property type="match status" value="1"/>
</dbReference>
<dbReference type="PANTHER" id="PTHR33392:SF6">
    <property type="entry name" value="POLYISOPRENYL-TEICHOIC ACID--PEPTIDOGLYCAN TEICHOIC ACID TRANSFERASE TAGU"/>
    <property type="match status" value="1"/>
</dbReference>
<comment type="similarity">
    <text evidence="1">Belongs to the LytR/CpsA/Psr (LCP) family.</text>
</comment>
<dbReference type="NCBIfam" id="TIGR00350">
    <property type="entry name" value="lytR_cpsA_psr"/>
    <property type="match status" value="1"/>
</dbReference>
<keyword evidence="4" id="KW-1185">Reference proteome</keyword>
<dbReference type="Gene3D" id="3.40.630.190">
    <property type="entry name" value="LCP protein"/>
    <property type="match status" value="1"/>
</dbReference>